<reference evidence="1 2" key="1">
    <citation type="submission" date="2018-05" db="EMBL/GenBank/DDBJ databases">
        <title>Flavobacterium sp. strain IMCC34759, incomplete genome.</title>
        <authorList>
            <person name="Joung Y."/>
            <person name="Cho J."/>
        </authorList>
    </citation>
    <scope>NUCLEOTIDE SEQUENCE [LARGE SCALE GENOMIC DNA]</scope>
    <source>
        <strain evidence="1 2">IMCC34759</strain>
    </source>
</reference>
<dbReference type="RefSeq" id="WP_110306521.1">
    <property type="nucleotide sequence ID" value="NZ_QJHK01000007.1"/>
</dbReference>
<gene>
    <name evidence="1" type="ORF">DMB65_10065</name>
</gene>
<comment type="caution">
    <text evidence="1">The sequence shown here is derived from an EMBL/GenBank/DDBJ whole genome shotgun (WGS) entry which is preliminary data.</text>
</comment>
<evidence type="ECO:0000313" key="2">
    <source>
        <dbReference type="Proteomes" id="UP000247903"/>
    </source>
</evidence>
<evidence type="ECO:0008006" key="3">
    <source>
        <dbReference type="Google" id="ProtNLM"/>
    </source>
</evidence>
<proteinExistence type="predicted"/>
<accession>A0A2V4BSU6</accession>
<evidence type="ECO:0000313" key="1">
    <source>
        <dbReference type="EMBL" id="PXY40913.1"/>
    </source>
</evidence>
<keyword evidence="2" id="KW-1185">Reference proteome</keyword>
<dbReference type="Proteomes" id="UP000247903">
    <property type="component" value="Unassembled WGS sequence"/>
</dbReference>
<sequence>MKEYFQRDIPISLHLAGHQALLGEIIEGDIQNVQYDARLVYNERKPEHLQLLIYYKQADFLYEKLNFLYTSKVNILEVIQPVSSQHAWVHPDILDFSGSSLIEIKDTHYWDHDKKTLMLVIDNLELILNGRYAGDARFKMNENIFLHLDQYVQYGMLGNYEGDDKFIERNDNRMTKFGPIDFILNFNHSYKSIPSVKDFQITRDAYLTLTDQSETLKDTELLKLGEDLCLLMSLYWEKNIDFFSAAIRINDLENYKTREVFRFTSENPDYAEAYFLKDMYPTLYEFAQSVNFEKYQIYKVLVRQAVPRLIRVKNLDDISVFMILYNIIEKFRNYFLENPFGDTLFIIKEEFEFTKGVKRTNEFIKNKIKEIGEIVKEPDQGEFDSKANLKVSFIKKTGLIDQFENFILYLGLDPGKYEIELTDLIRIRNIIYHGSIPQEDITIYNKEMKVMIFDILLRIISE</sequence>
<dbReference type="AlphaFoldDB" id="A0A2V4BSU6"/>
<protein>
    <recommendedName>
        <fullName evidence="3">ApeA N-terminal domain-containing protein</fullName>
    </recommendedName>
</protein>
<organism evidence="1 2">
    <name type="scientific">Flavobacterium cheongpyeongense</name>
    <dbReference type="NCBI Taxonomy" id="2212651"/>
    <lineage>
        <taxon>Bacteria</taxon>
        <taxon>Pseudomonadati</taxon>
        <taxon>Bacteroidota</taxon>
        <taxon>Flavobacteriia</taxon>
        <taxon>Flavobacteriales</taxon>
        <taxon>Flavobacteriaceae</taxon>
        <taxon>Flavobacterium</taxon>
    </lineage>
</organism>
<name>A0A2V4BSU6_9FLAO</name>
<dbReference type="OrthoDB" id="1298154at2"/>
<dbReference type="EMBL" id="QJHK01000007">
    <property type="protein sequence ID" value="PXY40913.1"/>
    <property type="molecule type" value="Genomic_DNA"/>
</dbReference>